<dbReference type="Gene3D" id="1.10.510.10">
    <property type="entry name" value="Transferase(Phosphotransferase) domain 1"/>
    <property type="match status" value="1"/>
</dbReference>
<evidence type="ECO:0000256" key="1">
    <source>
        <dbReference type="ARBA" id="ARBA00005354"/>
    </source>
</evidence>
<evidence type="ECO:0000256" key="5">
    <source>
        <dbReference type="ARBA" id="ARBA00022777"/>
    </source>
</evidence>
<comment type="caution">
    <text evidence="8">The sequence shown here is derived from an EMBL/GenBank/DDBJ whole genome shotgun (WGS) entry which is preliminary data.</text>
</comment>
<protein>
    <recommendedName>
        <fullName evidence="7">Protein kinase domain-containing protein</fullName>
    </recommendedName>
</protein>
<dbReference type="GO" id="GO:0004674">
    <property type="term" value="F:protein serine/threonine kinase activity"/>
    <property type="evidence" value="ECO:0007669"/>
    <property type="project" value="UniProtKB-KW"/>
</dbReference>
<dbReference type="SUPFAM" id="SSF56112">
    <property type="entry name" value="Protein kinase-like (PK-like)"/>
    <property type="match status" value="1"/>
</dbReference>
<dbReference type="AlphaFoldDB" id="A0A371FJY4"/>
<dbReference type="InterPro" id="IPR011009">
    <property type="entry name" value="Kinase-like_dom_sf"/>
</dbReference>
<comment type="similarity">
    <text evidence="1">Belongs to the protein kinase superfamily. CAMK Ser/Thr protein kinase family. CaMK subfamily.</text>
</comment>
<dbReference type="Proteomes" id="UP000257109">
    <property type="component" value="Unassembled WGS sequence"/>
</dbReference>
<dbReference type="EMBL" id="QJKJ01008804">
    <property type="protein sequence ID" value="RDX78635.1"/>
    <property type="molecule type" value="Genomic_DNA"/>
</dbReference>
<feature type="domain" description="Protein kinase" evidence="7">
    <location>
        <begin position="12"/>
        <end position="60"/>
    </location>
</feature>
<dbReference type="GO" id="GO:0005524">
    <property type="term" value="F:ATP binding"/>
    <property type="evidence" value="ECO:0007669"/>
    <property type="project" value="UniProtKB-KW"/>
</dbReference>
<reference evidence="8" key="1">
    <citation type="submission" date="2018-05" db="EMBL/GenBank/DDBJ databases">
        <title>Draft genome of Mucuna pruriens seed.</title>
        <authorList>
            <person name="Nnadi N.E."/>
            <person name="Vos R."/>
            <person name="Hasami M.H."/>
            <person name="Devisetty U.K."/>
            <person name="Aguiy J.C."/>
        </authorList>
    </citation>
    <scope>NUCLEOTIDE SEQUENCE [LARGE SCALE GENOMIC DNA]</scope>
    <source>
        <strain evidence="8">JCA_2017</strain>
    </source>
</reference>
<keyword evidence="9" id="KW-1185">Reference proteome</keyword>
<keyword evidence="6" id="KW-0067">ATP-binding</keyword>
<evidence type="ECO:0000256" key="3">
    <source>
        <dbReference type="ARBA" id="ARBA00022679"/>
    </source>
</evidence>
<evidence type="ECO:0000313" key="9">
    <source>
        <dbReference type="Proteomes" id="UP000257109"/>
    </source>
</evidence>
<feature type="non-terminal residue" evidence="8">
    <location>
        <position position="1"/>
    </location>
</feature>
<name>A0A371FJY4_MUCPR</name>
<dbReference type="PANTHER" id="PTHR24349">
    <property type="entry name" value="SERINE/THREONINE-PROTEIN KINASE"/>
    <property type="match status" value="1"/>
</dbReference>
<evidence type="ECO:0000256" key="6">
    <source>
        <dbReference type="ARBA" id="ARBA00022840"/>
    </source>
</evidence>
<evidence type="ECO:0000259" key="7">
    <source>
        <dbReference type="Pfam" id="PF00069"/>
    </source>
</evidence>
<dbReference type="Pfam" id="PF00069">
    <property type="entry name" value="Pkinase"/>
    <property type="match status" value="1"/>
</dbReference>
<evidence type="ECO:0000256" key="4">
    <source>
        <dbReference type="ARBA" id="ARBA00022741"/>
    </source>
</evidence>
<keyword evidence="5" id="KW-0418">Kinase</keyword>
<dbReference type="STRING" id="157652.A0A371FJY4"/>
<dbReference type="OrthoDB" id="9948461at2759"/>
<organism evidence="8 9">
    <name type="scientific">Mucuna pruriens</name>
    <name type="common">Velvet bean</name>
    <name type="synonym">Dolichos pruriens</name>
    <dbReference type="NCBI Taxonomy" id="157652"/>
    <lineage>
        <taxon>Eukaryota</taxon>
        <taxon>Viridiplantae</taxon>
        <taxon>Streptophyta</taxon>
        <taxon>Embryophyta</taxon>
        <taxon>Tracheophyta</taxon>
        <taxon>Spermatophyta</taxon>
        <taxon>Magnoliopsida</taxon>
        <taxon>eudicotyledons</taxon>
        <taxon>Gunneridae</taxon>
        <taxon>Pentapetalae</taxon>
        <taxon>rosids</taxon>
        <taxon>fabids</taxon>
        <taxon>Fabales</taxon>
        <taxon>Fabaceae</taxon>
        <taxon>Papilionoideae</taxon>
        <taxon>50 kb inversion clade</taxon>
        <taxon>NPAAA clade</taxon>
        <taxon>indigoferoid/millettioid clade</taxon>
        <taxon>Phaseoleae</taxon>
        <taxon>Mucuna</taxon>
    </lineage>
</organism>
<dbReference type="InterPro" id="IPR000719">
    <property type="entry name" value="Prot_kinase_dom"/>
</dbReference>
<keyword evidence="4" id="KW-0547">Nucleotide-binding</keyword>
<evidence type="ECO:0000313" key="8">
    <source>
        <dbReference type="EMBL" id="RDX78635.1"/>
    </source>
</evidence>
<evidence type="ECO:0000256" key="2">
    <source>
        <dbReference type="ARBA" id="ARBA00022527"/>
    </source>
</evidence>
<keyword evidence="2" id="KW-0723">Serine/threonine-protein kinase</keyword>
<accession>A0A371FJY4</accession>
<gene>
    <name evidence="8" type="ORF">CR513_41064</name>
</gene>
<keyword evidence="3" id="KW-0808">Transferase</keyword>
<dbReference type="InterPro" id="IPR050205">
    <property type="entry name" value="CDPK_Ser/Thr_kinases"/>
</dbReference>
<sequence length="96" mass="10940">MLPSPETEQGIFQEIFLGKLDFQSEPWPSISDSAKDLIRKMLDKNPKTRLTAHDVLCDNYHDLYEYLHNYWKGVESCGTCVVSVSGHPWIVDGNIA</sequence>
<proteinExistence type="inferred from homology"/>